<dbReference type="Gene3D" id="2.130.10.10">
    <property type="entry name" value="YVTN repeat-like/Quinoprotein amine dehydrogenase"/>
    <property type="match status" value="1"/>
</dbReference>
<sequence>MHSSPFYDLPTDIFILVLQSLSIADLVSLNRTCKAFHALIEEVGWQSYLRSHPRPTFSGKCAQASWTPKTRVRYNVIADRAWGKSRPLARPLSQPWVGKLQPVLAISPSRLIVAAGNTLYSYQFLPNAAPGDSPGVRFEGLVRLCQRLEAQHDITGMTFVHDGGADRTLYVSFRDGRLERITLFPPPPKSAAGLHALVVERLPMPAPYHSGTSDFSESLRADRNMLLSLSSAGTAALLNTTANPASSPSSPLLDLQARSWTSHLCLSASTPNPTSSSSAVYGLSRGPPCAPWGASDQVIVSGWYDSHVRVYDLRACARTRPGPSHSHPSSNRPAGLTPMLSLHDPFSYEPIYDVACGGGSGAHVAAGTARHSLVAFWDVRAPHRGWSVYAPGNDPSPVYSVILEGARLFGATQSRPFVYDFGPGVSPSTFPALPPSHPNDGLKPDRRRRANGAGYYVTKYHHRTGQDA</sequence>
<dbReference type="InterPro" id="IPR001810">
    <property type="entry name" value="F-box_dom"/>
</dbReference>
<evidence type="ECO:0000256" key="1">
    <source>
        <dbReference type="SAM" id="MobiDB-lite"/>
    </source>
</evidence>
<gene>
    <name evidence="3" type="ORF">HGRIS_006293</name>
</gene>
<accession>A0ABR3K263</accession>
<keyword evidence="4" id="KW-1185">Reference proteome</keyword>
<feature type="region of interest" description="Disordered" evidence="1">
    <location>
        <begin position="429"/>
        <end position="448"/>
    </location>
</feature>
<protein>
    <recommendedName>
        <fullName evidence="2">F-box domain-containing protein</fullName>
    </recommendedName>
</protein>
<dbReference type="InterPro" id="IPR036047">
    <property type="entry name" value="F-box-like_dom_sf"/>
</dbReference>
<dbReference type="CDD" id="cd09917">
    <property type="entry name" value="F-box_SF"/>
    <property type="match status" value="1"/>
</dbReference>
<evidence type="ECO:0000313" key="4">
    <source>
        <dbReference type="Proteomes" id="UP001556367"/>
    </source>
</evidence>
<dbReference type="PROSITE" id="PS50181">
    <property type="entry name" value="FBOX"/>
    <property type="match status" value="1"/>
</dbReference>
<evidence type="ECO:0000259" key="2">
    <source>
        <dbReference type="PROSITE" id="PS50181"/>
    </source>
</evidence>
<dbReference type="SUPFAM" id="SSF81383">
    <property type="entry name" value="F-box domain"/>
    <property type="match status" value="1"/>
</dbReference>
<name>A0ABR3K263_9AGAR</name>
<dbReference type="Proteomes" id="UP001556367">
    <property type="component" value="Unassembled WGS sequence"/>
</dbReference>
<evidence type="ECO:0000313" key="3">
    <source>
        <dbReference type="EMBL" id="KAL0961337.1"/>
    </source>
</evidence>
<dbReference type="SUPFAM" id="SSF50978">
    <property type="entry name" value="WD40 repeat-like"/>
    <property type="match status" value="1"/>
</dbReference>
<dbReference type="Pfam" id="PF12937">
    <property type="entry name" value="F-box-like"/>
    <property type="match status" value="1"/>
</dbReference>
<dbReference type="InterPro" id="IPR036322">
    <property type="entry name" value="WD40_repeat_dom_sf"/>
</dbReference>
<comment type="caution">
    <text evidence="3">The sequence shown here is derived from an EMBL/GenBank/DDBJ whole genome shotgun (WGS) entry which is preliminary data.</text>
</comment>
<feature type="domain" description="F-box" evidence="2">
    <location>
        <begin position="3"/>
        <end position="48"/>
    </location>
</feature>
<proteinExistence type="predicted"/>
<organism evidence="3 4">
    <name type="scientific">Hohenbuehelia grisea</name>
    <dbReference type="NCBI Taxonomy" id="104357"/>
    <lineage>
        <taxon>Eukaryota</taxon>
        <taxon>Fungi</taxon>
        <taxon>Dikarya</taxon>
        <taxon>Basidiomycota</taxon>
        <taxon>Agaricomycotina</taxon>
        <taxon>Agaricomycetes</taxon>
        <taxon>Agaricomycetidae</taxon>
        <taxon>Agaricales</taxon>
        <taxon>Pleurotineae</taxon>
        <taxon>Pleurotaceae</taxon>
        <taxon>Hohenbuehelia</taxon>
    </lineage>
</organism>
<reference evidence="4" key="1">
    <citation type="submission" date="2024-06" db="EMBL/GenBank/DDBJ databases">
        <title>Multi-omics analyses provide insights into the biosynthesis of the anticancer antibiotic pleurotin in Hohenbuehelia grisea.</title>
        <authorList>
            <person name="Weaver J.A."/>
            <person name="Alberti F."/>
        </authorList>
    </citation>
    <scope>NUCLEOTIDE SEQUENCE [LARGE SCALE GENOMIC DNA]</scope>
    <source>
        <strain evidence="4">T-177</strain>
    </source>
</reference>
<dbReference type="InterPro" id="IPR015943">
    <property type="entry name" value="WD40/YVTN_repeat-like_dom_sf"/>
</dbReference>
<dbReference type="EMBL" id="JASNQZ010000001">
    <property type="protein sequence ID" value="KAL0961337.1"/>
    <property type="molecule type" value="Genomic_DNA"/>
</dbReference>